<gene>
    <name evidence="1" type="ORF">EUGRSUZ_H05130</name>
</gene>
<sequence length="138" mass="15928">MKREPHYRTFRRTADTNSNRTIAKREVEFVKLTKKRDRGTCASRGSPAIEARNLTFGVISSYPGPNRTKIQFRTCSLGSNSQIHRENQIILASKLLIRTIFSPRNSQNLNFFLVSLTKIVDEEMHQDPSSLFQPRTRC</sequence>
<reference evidence="1" key="1">
    <citation type="submission" date="2013-07" db="EMBL/GenBank/DDBJ databases">
        <title>The genome of Eucalyptus grandis.</title>
        <authorList>
            <person name="Schmutz J."/>
            <person name="Hayes R."/>
            <person name="Myburg A."/>
            <person name="Tuskan G."/>
            <person name="Grattapaglia D."/>
            <person name="Rokhsar D.S."/>
        </authorList>
    </citation>
    <scope>NUCLEOTIDE SEQUENCE</scope>
    <source>
        <tissue evidence="1">Leaf extractions</tissue>
    </source>
</reference>
<name>A0A059B9E8_EUCGR</name>
<dbReference type="EMBL" id="KK198760">
    <property type="protein sequence ID" value="KCW62491.1"/>
    <property type="molecule type" value="Genomic_DNA"/>
</dbReference>
<protein>
    <submittedName>
        <fullName evidence="1">Uncharacterized protein</fullName>
    </submittedName>
</protein>
<evidence type="ECO:0000313" key="1">
    <source>
        <dbReference type="EMBL" id="KCW62491.1"/>
    </source>
</evidence>
<dbReference type="InParanoid" id="A0A059B9E8"/>
<proteinExistence type="predicted"/>
<dbReference type="Gramene" id="KCW62491">
    <property type="protein sequence ID" value="KCW62491"/>
    <property type="gene ID" value="EUGRSUZ_H05130"/>
</dbReference>
<organism evidence="1">
    <name type="scientific">Eucalyptus grandis</name>
    <name type="common">Flooded gum</name>
    <dbReference type="NCBI Taxonomy" id="71139"/>
    <lineage>
        <taxon>Eukaryota</taxon>
        <taxon>Viridiplantae</taxon>
        <taxon>Streptophyta</taxon>
        <taxon>Embryophyta</taxon>
        <taxon>Tracheophyta</taxon>
        <taxon>Spermatophyta</taxon>
        <taxon>Magnoliopsida</taxon>
        <taxon>eudicotyledons</taxon>
        <taxon>Gunneridae</taxon>
        <taxon>Pentapetalae</taxon>
        <taxon>rosids</taxon>
        <taxon>malvids</taxon>
        <taxon>Myrtales</taxon>
        <taxon>Myrtaceae</taxon>
        <taxon>Myrtoideae</taxon>
        <taxon>Eucalypteae</taxon>
        <taxon>Eucalyptus</taxon>
    </lineage>
</organism>
<dbReference type="AlphaFoldDB" id="A0A059B9E8"/>
<accession>A0A059B9E8</accession>